<dbReference type="Gramene" id="ONIVA12G06410.4">
    <property type="protein sequence ID" value="ONIVA12G06410.4"/>
    <property type="gene ID" value="ONIVA12G06410"/>
</dbReference>
<sequence length="240" mass="26002">MEKAQGLQRLDGVELAVRHGRRRWRQRLHELAVGTGWGGLAEHDEEVAIDTRHGHHVASRSRADDGATLLCLLCNNSNWSSSSSGASSIDNGGDDDDGWLGSRDVELQVHALLLGPDPAFLQGLPVQCDGEELTCRSRHCSQSRGRGSLSWSSRLACDTGSSQVKCFLFFLELPSDSDDELLVLLVVEETKPGAGHVGPSESSGCSSILFTLRLIMNQEGILETGSKKEAGDSRVDGRFY</sequence>
<reference evidence="1" key="1">
    <citation type="submission" date="2015-04" db="UniProtKB">
        <authorList>
            <consortium name="EnsemblPlants"/>
        </authorList>
    </citation>
    <scope>IDENTIFICATION</scope>
    <source>
        <strain evidence="1">SL10</strain>
    </source>
</reference>
<reference evidence="1" key="2">
    <citation type="submission" date="2018-04" db="EMBL/GenBank/DDBJ databases">
        <title>OnivRS2 (Oryza nivara Reference Sequence Version 2).</title>
        <authorList>
            <person name="Zhang J."/>
            <person name="Kudrna D."/>
            <person name="Lee S."/>
            <person name="Talag J."/>
            <person name="Rajasekar S."/>
            <person name="Welchert J."/>
            <person name="Hsing Y.-I."/>
            <person name="Wing R.A."/>
        </authorList>
    </citation>
    <scope>NUCLEOTIDE SEQUENCE [LARGE SCALE GENOMIC DNA]</scope>
    <source>
        <strain evidence="1">SL10</strain>
    </source>
</reference>
<dbReference type="HOGENOM" id="CLU_1157985_0_0_1"/>
<evidence type="ECO:0000313" key="1">
    <source>
        <dbReference type="EnsemblPlants" id="ONIVA12G06410.4"/>
    </source>
</evidence>
<dbReference type="AlphaFoldDB" id="A0A0E0J891"/>
<dbReference type="Proteomes" id="UP000006591">
    <property type="component" value="Chromosome 12"/>
</dbReference>
<dbReference type="EnsemblPlants" id="ONIVA12G06410.4">
    <property type="protein sequence ID" value="ONIVA12G06410.4"/>
    <property type="gene ID" value="ONIVA12G06410"/>
</dbReference>
<keyword evidence="2" id="KW-1185">Reference proteome</keyword>
<organism evidence="1">
    <name type="scientific">Oryza nivara</name>
    <name type="common">Indian wild rice</name>
    <name type="synonym">Oryza sativa f. spontanea</name>
    <dbReference type="NCBI Taxonomy" id="4536"/>
    <lineage>
        <taxon>Eukaryota</taxon>
        <taxon>Viridiplantae</taxon>
        <taxon>Streptophyta</taxon>
        <taxon>Embryophyta</taxon>
        <taxon>Tracheophyta</taxon>
        <taxon>Spermatophyta</taxon>
        <taxon>Magnoliopsida</taxon>
        <taxon>Liliopsida</taxon>
        <taxon>Poales</taxon>
        <taxon>Poaceae</taxon>
        <taxon>BOP clade</taxon>
        <taxon>Oryzoideae</taxon>
        <taxon>Oryzeae</taxon>
        <taxon>Oryzinae</taxon>
        <taxon>Oryza</taxon>
    </lineage>
</organism>
<protein>
    <submittedName>
        <fullName evidence="1">Uncharacterized protein</fullName>
    </submittedName>
</protein>
<name>A0A0E0J891_ORYNI</name>
<accession>A0A0E0J891</accession>
<proteinExistence type="predicted"/>
<evidence type="ECO:0000313" key="2">
    <source>
        <dbReference type="Proteomes" id="UP000006591"/>
    </source>
</evidence>